<comment type="caution">
    <text evidence="2">The sequence shown here is derived from an EMBL/GenBank/DDBJ whole genome shotgun (WGS) entry which is preliminary data.</text>
</comment>
<dbReference type="PROSITE" id="PS51186">
    <property type="entry name" value="GNAT"/>
    <property type="match status" value="1"/>
</dbReference>
<organism evidence="2 3">
    <name type="scientific">Ornithinibacter aureus</name>
    <dbReference type="NCBI Taxonomy" id="622664"/>
    <lineage>
        <taxon>Bacteria</taxon>
        <taxon>Bacillati</taxon>
        <taxon>Actinomycetota</taxon>
        <taxon>Actinomycetes</taxon>
        <taxon>Micrococcales</taxon>
        <taxon>Intrasporangiaceae</taxon>
        <taxon>Ornithinibacter</taxon>
    </lineage>
</organism>
<proteinExistence type="predicted"/>
<dbReference type="Pfam" id="PF13527">
    <property type="entry name" value="Acetyltransf_9"/>
    <property type="match status" value="1"/>
</dbReference>
<protein>
    <recommendedName>
        <fullName evidence="1">N-acetyltransferase domain-containing protein</fullName>
    </recommendedName>
</protein>
<feature type="domain" description="N-acetyltransferase" evidence="1">
    <location>
        <begin position="12"/>
        <end position="172"/>
    </location>
</feature>
<dbReference type="RefSeq" id="WP_159898487.1">
    <property type="nucleotide sequence ID" value="NZ_VMSB01000001.1"/>
</dbReference>
<gene>
    <name evidence="2" type="ORF">GCM10023153_33460</name>
</gene>
<keyword evidence="3" id="KW-1185">Reference proteome</keyword>
<dbReference type="SUPFAM" id="SSF55729">
    <property type="entry name" value="Acyl-CoA N-acyltransferases (Nat)"/>
    <property type="match status" value="1"/>
</dbReference>
<dbReference type="Proteomes" id="UP001500390">
    <property type="component" value="Unassembled WGS sequence"/>
</dbReference>
<evidence type="ECO:0000313" key="2">
    <source>
        <dbReference type="EMBL" id="GAA4403438.1"/>
    </source>
</evidence>
<reference evidence="3" key="1">
    <citation type="journal article" date="2019" name="Int. J. Syst. Evol. Microbiol.">
        <title>The Global Catalogue of Microorganisms (GCM) 10K type strain sequencing project: providing services to taxonomists for standard genome sequencing and annotation.</title>
        <authorList>
            <consortium name="The Broad Institute Genomics Platform"/>
            <consortium name="The Broad Institute Genome Sequencing Center for Infectious Disease"/>
            <person name="Wu L."/>
            <person name="Ma J."/>
        </authorList>
    </citation>
    <scope>NUCLEOTIDE SEQUENCE [LARGE SCALE GENOMIC DNA]</scope>
    <source>
        <strain evidence="3">JCM 17738</strain>
    </source>
</reference>
<dbReference type="InterPro" id="IPR000182">
    <property type="entry name" value="GNAT_dom"/>
</dbReference>
<dbReference type="EMBL" id="BAABFX010000050">
    <property type="protein sequence ID" value="GAA4403438.1"/>
    <property type="molecule type" value="Genomic_DNA"/>
</dbReference>
<name>A0ABP8KAW5_9MICO</name>
<dbReference type="Gene3D" id="3.40.630.30">
    <property type="match status" value="1"/>
</dbReference>
<dbReference type="CDD" id="cd04301">
    <property type="entry name" value="NAT_SF"/>
    <property type="match status" value="1"/>
</dbReference>
<accession>A0ABP8KAW5</accession>
<evidence type="ECO:0000313" key="3">
    <source>
        <dbReference type="Proteomes" id="UP001500390"/>
    </source>
</evidence>
<dbReference type="InterPro" id="IPR016181">
    <property type="entry name" value="Acyl_CoA_acyltransferase"/>
</dbReference>
<sequence length="329" mass="35958">MTPPVPTKPLDLELRAAHPADEPAVLRLMRASLGWRDEDPNEEFFRWKHHENAFGVSPAWVAVHRGSVVGYRTFLRWRFLDDAGREVRAVRAVDTATDPAYQGQGIFRRLTLRGVAELTLAGDGLVFNTPNDQSRPGYLKMGWSLARRLPVGVLPAGPRSLAPMIASRVPADLWSQVTSAGLDAGEALADGAVAAALLEHAPTTGFRTHRTPEYMAWRTSFAPLQYRLLLASPHDPAEGGLVFRLRRRGDAVEAAVIEQLVPDRRTGMALVRRMLKHTGADYAIGLRTGPSAGLLPLPGQGPLLTTRPLAASPPSPRDWTLTLGDVELF</sequence>
<evidence type="ECO:0000259" key="1">
    <source>
        <dbReference type="PROSITE" id="PS51186"/>
    </source>
</evidence>